<sequence>MADQRPRGEMFPLSLFFFLGFTNVFGCGSVNAEFMRINVMPLESRFFSQLDKLTENLMKVFRNKGGVAGKKIHQIMTLTTKRDDIRIKRDCVLKSLCVYLNEDSKPLKEFSVSR</sequence>
<evidence type="ECO:0000313" key="1">
    <source>
        <dbReference type="EMBL" id="CAG5965182.1"/>
    </source>
</evidence>
<evidence type="ECO:0000313" key="2">
    <source>
        <dbReference type="Proteomes" id="UP000677803"/>
    </source>
</evidence>
<dbReference type="AlphaFoldDB" id="A0A8S4BGZ6"/>
<organism evidence="1 2">
    <name type="scientific">Menidia menidia</name>
    <name type="common">Atlantic silverside</name>
    <dbReference type="NCBI Taxonomy" id="238744"/>
    <lineage>
        <taxon>Eukaryota</taxon>
        <taxon>Metazoa</taxon>
        <taxon>Chordata</taxon>
        <taxon>Craniata</taxon>
        <taxon>Vertebrata</taxon>
        <taxon>Euteleostomi</taxon>
        <taxon>Actinopterygii</taxon>
        <taxon>Neopterygii</taxon>
        <taxon>Teleostei</taxon>
        <taxon>Neoteleostei</taxon>
        <taxon>Acanthomorphata</taxon>
        <taxon>Ovalentaria</taxon>
        <taxon>Atherinomorphae</taxon>
        <taxon>Atheriniformes</taxon>
        <taxon>Atherinopsidae</taxon>
        <taxon>Menidiinae</taxon>
        <taxon>Menidia</taxon>
    </lineage>
</organism>
<reference evidence="1" key="1">
    <citation type="submission" date="2021-05" db="EMBL/GenBank/DDBJ databases">
        <authorList>
            <person name="Tigano A."/>
        </authorList>
    </citation>
    <scope>NUCLEOTIDE SEQUENCE</scope>
</reference>
<dbReference type="EMBL" id="CAJRST010027668">
    <property type="protein sequence ID" value="CAG5965182.1"/>
    <property type="molecule type" value="Genomic_DNA"/>
</dbReference>
<comment type="caution">
    <text evidence="1">The sequence shown here is derived from an EMBL/GenBank/DDBJ whole genome shotgun (WGS) entry which is preliminary data.</text>
</comment>
<dbReference type="OrthoDB" id="8895157at2759"/>
<protein>
    <submittedName>
        <fullName evidence="1">(Atlantic silverside) hypothetical protein</fullName>
    </submittedName>
</protein>
<accession>A0A8S4BGZ6</accession>
<gene>
    <name evidence="1" type="ORF">MMEN_LOCUS15672</name>
</gene>
<dbReference type="Proteomes" id="UP000677803">
    <property type="component" value="Unassembled WGS sequence"/>
</dbReference>
<name>A0A8S4BGZ6_9TELE</name>
<proteinExistence type="predicted"/>
<keyword evidence="2" id="KW-1185">Reference proteome</keyword>